<proteinExistence type="predicted"/>
<dbReference type="GO" id="GO:0008270">
    <property type="term" value="F:zinc ion binding"/>
    <property type="evidence" value="ECO:0007669"/>
    <property type="project" value="UniProtKB-KW"/>
</dbReference>
<evidence type="ECO:0000313" key="3">
    <source>
        <dbReference type="EMBL" id="SFE87227.1"/>
    </source>
</evidence>
<keyword evidence="3" id="KW-0862">Zinc</keyword>
<dbReference type="AlphaFoldDB" id="A0A1I2E3E0"/>
<organism evidence="3 4">
    <name type="scientific">Alteribacillus iranensis</name>
    <dbReference type="NCBI Taxonomy" id="930128"/>
    <lineage>
        <taxon>Bacteria</taxon>
        <taxon>Bacillati</taxon>
        <taxon>Bacillota</taxon>
        <taxon>Bacilli</taxon>
        <taxon>Bacillales</taxon>
        <taxon>Bacillaceae</taxon>
        <taxon>Alteribacillus</taxon>
    </lineage>
</organism>
<dbReference type="InterPro" id="IPR010841">
    <property type="entry name" value="EF-G-binding_N"/>
</dbReference>
<dbReference type="InterPro" id="IPR032330">
    <property type="entry name" value="EF-G-binding_C"/>
</dbReference>
<evidence type="ECO:0000313" key="4">
    <source>
        <dbReference type="Proteomes" id="UP000199516"/>
    </source>
</evidence>
<feature type="domain" description="Elongation factor G-binding protein C-terminal treble-clef zinc-finger" evidence="2">
    <location>
        <begin position="102"/>
        <end position="205"/>
    </location>
</feature>
<keyword evidence="3" id="KW-0863">Zinc-finger</keyword>
<dbReference type="EMBL" id="FONT01000005">
    <property type="protein sequence ID" value="SFE87227.1"/>
    <property type="molecule type" value="Genomic_DNA"/>
</dbReference>
<dbReference type="Pfam" id="PF16571">
    <property type="entry name" value="FBP_C"/>
    <property type="match status" value="1"/>
</dbReference>
<sequence length="216" mass="25424">MPSTFIRNHHLNIIKSEARNIQRCFQDIEDEGVIEAVKGQATDRIIQQFPHLSKEEINIIESLKEVKSSIEVEAFIGSIYRYVESFPNITKQRIKDLFPDNIRMTIPNLTRIDLSRRTYLGWNDPGQKKKYILYHQNGELLPIEGRYIPRALKDYCHFCKQVTTVTFVSFHTNDKSNDNTDYYRAIGHYICLDNQECNKKIMDIRSLERVIEKVKP</sequence>
<dbReference type="Pfam" id="PF07299">
    <property type="entry name" value="EF-G-binding_N"/>
    <property type="match status" value="1"/>
</dbReference>
<dbReference type="Proteomes" id="UP000199516">
    <property type="component" value="Unassembled WGS sequence"/>
</dbReference>
<evidence type="ECO:0000259" key="2">
    <source>
        <dbReference type="Pfam" id="PF16571"/>
    </source>
</evidence>
<dbReference type="InterPro" id="IPR038344">
    <property type="entry name" value="EF-G_N_sf"/>
</dbReference>
<feature type="domain" description="Elongation factor G-binding protein N-terminal" evidence="1">
    <location>
        <begin position="5"/>
        <end position="87"/>
    </location>
</feature>
<reference evidence="3 4" key="1">
    <citation type="submission" date="2016-10" db="EMBL/GenBank/DDBJ databases">
        <authorList>
            <person name="de Groot N.N."/>
        </authorList>
    </citation>
    <scope>NUCLEOTIDE SEQUENCE [LARGE SCALE GENOMIC DNA]</scope>
    <source>
        <strain evidence="3 4">DSM 23995</strain>
    </source>
</reference>
<accession>A0A1I2E3E0</accession>
<keyword evidence="3" id="KW-0479">Metal-binding</keyword>
<dbReference type="OrthoDB" id="1891078at2"/>
<keyword evidence="4" id="KW-1185">Reference proteome</keyword>
<gene>
    <name evidence="3" type="ORF">SAMN05192532_10569</name>
</gene>
<name>A0A1I2E3E0_9BACI</name>
<dbReference type="CDD" id="cd16342">
    <property type="entry name" value="FusC_FusB"/>
    <property type="match status" value="1"/>
</dbReference>
<dbReference type="STRING" id="930128.SAMN05192532_10569"/>
<dbReference type="RefSeq" id="WP_091661976.1">
    <property type="nucleotide sequence ID" value="NZ_FONT01000005.1"/>
</dbReference>
<dbReference type="Gene3D" id="1.20.1280.250">
    <property type="match status" value="1"/>
</dbReference>
<protein>
    <submittedName>
        <fullName evidence="3">FBP C-terminal treble-clef zinc-finger</fullName>
    </submittedName>
</protein>
<evidence type="ECO:0000259" key="1">
    <source>
        <dbReference type="Pfam" id="PF07299"/>
    </source>
</evidence>